<organism evidence="1 2">
    <name type="scientific">Leviviridae sp</name>
    <dbReference type="NCBI Taxonomy" id="2027243"/>
    <lineage>
        <taxon>Viruses</taxon>
        <taxon>Riboviria</taxon>
        <taxon>Orthornavirae</taxon>
        <taxon>Lenarviricota</taxon>
        <taxon>Leviviricetes</taxon>
        <taxon>Norzivirales</taxon>
        <taxon>Fiersviridae</taxon>
    </lineage>
</organism>
<name>A0ABY3SSP4_9VIRU</name>
<dbReference type="EMBL" id="MZ679749">
    <property type="protein sequence ID" value="UJQ85691.1"/>
    <property type="molecule type" value="Genomic_RNA"/>
</dbReference>
<reference evidence="1" key="1">
    <citation type="submission" date="2021-05" db="EMBL/GenBank/DDBJ databases">
        <authorList>
            <person name="Chen Y.-M."/>
            <person name="Zhang Y.-Z."/>
        </authorList>
    </citation>
    <scope>NUCLEOTIDE SEQUENCE</scope>
    <source>
        <strain evidence="1">375R-k141_511705</strain>
    </source>
</reference>
<reference evidence="1" key="2">
    <citation type="journal article" date="2022" name="Nat. Microbiol.">
        <title>RNA viromes from terrestrial sites across China expand environmental viral diversity.</title>
        <authorList>
            <person name="Chiapello M."/>
            <person name="Rodriguez-Romero J."/>
            <person name="Ayllon M.A."/>
            <person name="Turina M."/>
        </authorList>
    </citation>
    <scope>NUCLEOTIDE SEQUENCE</scope>
    <source>
        <strain evidence="1">375R-k141_511705</strain>
    </source>
</reference>
<protein>
    <submittedName>
        <fullName evidence="1">Maturation protein</fullName>
    </submittedName>
</protein>
<evidence type="ECO:0000313" key="2">
    <source>
        <dbReference type="Proteomes" id="UP001057840"/>
    </source>
</evidence>
<evidence type="ECO:0000313" key="1">
    <source>
        <dbReference type="EMBL" id="UJQ85691.1"/>
    </source>
</evidence>
<proteinExistence type="predicted"/>
<sequence>MIGTWTDERRESSTAIPTPCAFSTKTTVFGSGELATPPKDQNLLTKAPLVKGDHLHAEPYWSAVDERLYHGSGRVPFSWIWYNEPAAGFPISSGCGPTKGGGITEGAFSVWQYLPALPASAVTLPAPTPANWKFLQEMADTKARAALNKALVNLPLLFAERKQTMKMIGSRVRDMGQLALAAQKRDLTAWKKAKTPRSKQMAAKDAANGHLELIFGFLPLIDEIEGAAEFLGMPQLDFIRARGLHGMDFPEVSLVGVQPITWPWNSSSRDGPNNAGNLASIFKSGLVKKRASVRTALRFELETQLAADARRLGFEPIGAAFDLYPLSFLVGWFSNLDSYIKGLAPLIGVEFVTGSRNRRTKTTGAEATAVAHYPTQPLYGMVRKWTLMPKGENVTTRSIRIMRNDRSKLTAPPELTLHWDVDVGMYEVAAGLSLLIQRYIKPLKRLTKQKSFRYRGPKPKWLADIRYRKV</sequence>
<keyword evidence="2" id="KW-1185">Reference proteome</keyword>
<dbReference type="Proteomes" id="UP001057840">
    <property type="component" value="Segment"/>
</dbReference>
<accession>A0ABY3SSP4</accession>